<organism evidence="2">
    <name type="scientific">Rhizopus microsporus var. microsporus</name>
    <dbReference type="NCBI Taxonomy" id="86635"/>
    <lineage>
        <taxon>Eukaryota</taxon>
        <taxon>Fungi</taxon>
        <taxon>Fungi incertae sedis</taxon>
        <taxon>Mucoromycota</taxon>
        <taxon>Mucoromycotina</taxon>
        <taxon>Mucoromycetes</taxon>
        <taxon>Mucorales</taxon>
        <taxon>Mucorineae</taxon>
        <taxon>Rhizopodaceae</taxon>
        <taxon>Rhizopus</taxon>
    </lineage>
</organism>
<dbReference type="OrthoDB" id="5591056at2759"/>
<evidence type="ECO:0000256" key="1">
    <source>
        <dbReference type="SAM" id="MobiDB-lite"/>
    </source>
</evidence>
<dbReference type="VEuPathDB" id="FungiDB:BCV72DRAFT_257089"/>
<reference evidence="2" key="1">
    <citation type="journal article" date="2016" name="Proc. Natl. Acad. Sci. U.S.A.">
        <title>Lipid metabolic changes in an early divergent fungus govern the establishment of a mutualistic symbiosis with endobacteria.</title>
        <authorList>
            <person name="Lastovetsky O.A."/>
            <person name="Gaspar M.L."/>
            <person name="Mondo S.J."/>
            <person name="LaButti K.M."/>
            <person name="Sandor L."/>
            <person name="Grigoriev I.V."/>
            <person name="Henry S.A."/>
            <person name="Pawlowska T.E."/>
        </authorList>
    </citation>
    <scope>NUCLEOTIDE SEQUENCE [LARGE SCALE GENOMIC DNA]</scope>
    <source>
        <strain evidence="2">ATCC 52814</strain>
    </source>
</reference>
<feature type="region of interest" description="Disordered" evidence="1">
    <location>
        <begin position="283"/>
        <end position="313"/>
    </location>
</feature>
<name>A0A1X0QYL8_RHIZD</name>
<evidence type="ECO:0000313" key="2">
    <source>
        <dbReference type="EMBL" id="ORE04844.1"/>
    </source>
</evidence>
<sequence length="313" mass="36373">MIQTDGVSISVIKYNQEPAKSGPTLHIYKLTTEKLQNTTGKCMFIDPVRRDMLYCMREIFNKAKNEDYLYRYTSNQRAKNTKARRFKKLRQDTKLESVKECEIYLSKYPASTVDAAKFSEYLKARSEVKAQHNHTILPFRKMKLSSVINKKQSDTRLAKTLQEKFGKDSVLVMGSWSAANTKFHEPIRGKGIRRMLKKHRFLVYLIDEHKTSSLCPKCKYGKLETSLKVSNSRPIRRAERPVVECHRLLRCTNQKDLAAALYFEEIMISHRQAFGRPLRFKRQTLKRSSSTSNSNSQHKHFRSTPPDDGHTSS</sequence>
<protein>
    <submittedName>
        <fullName evidence="2">Uncharacterized protein</fullName>
    </submittedName>
</protein>
<accession>A0A1X0QYL8</accession>
<proteinExistence type="predicted"/>
<gene>
    <name evidence="2" type="ORF">BCV72DRAFT_257089</name>
</gene>
<dbReference type="AlphaFoldDB" id="A0A1X0QYL8"/>
<dbReference type="EMBL" id="KV921960">
    <property type="protein sequence ID" value="ORE04844.1"/>
    <property type="molecule type" value="Genomic_DNA"/>
</dbReference>
<dbReference type="Proteomes" id="UP000242414">
    <property type="component" value="Unassembled WGS sequence"/>
</dbReference>